<evidence type="ECO:0000313" key="2">
    <source>
        <dbReference type="Proteomes" id="UP001516464"/>
    </source>
</evidence>
<dbReference type="EMBL" id="SBIQ01000226">
    <property type="protein sequence ID" value="KAF7682556.1"/>
    <property type="molecule type" value="Genomic_DNA"/>
</dbReference>
<evidence type="ECO:0000313" key="1">
    <source>
        <dbReference type="EMBL" id="KAF7682556.1"/>
    </source>
</evidence>
<protein>
    <submittedName>
        <fullName evidence="1">Uncharacterized protein</fullName>
    </submittedName>
</protein>
<reference evidence="1 2" key="1">
    <citation type="submission" date="2019-01" db="EMBL/GenBank/DDBJ databases">
        <title>Genomes sequencing and comparative genomics of infectious freshwater microsporidia, Cucumispora dikerogammari and Thelohania contejeani.</title>
        <authorList>
            <person name="Cormier A."/>
            <person name="Giraud I."/>
            <person name="Wattier R."/>
            <person name="Teixeira M."/>
            <person name="Grandjean F."/>
            <person name="Rigaud T."/>
            <person name="Cordaux R."/>
        </authorList>
    </citation>
    <scope>NUCLEOTIDE SEQUENCE [LARGE SCALE GENOMIC DNA]</scope>
    <source>
        <strain evidence="1">T1</strain>
        <tissue evidence="1">Spores</tissue>
    </source>
</reference>
<name>A0ABQ7HWK9_9MICR</name>
<proteinExistence type="predicted"/>
<organism evidence="1 2">
    <name type="scientific">Astathelohania contejeani</name>
    <dbReference type="NCBI Taxonomy" id="164912"/>
    <lineage>
        <taxon>Eukaryota</taxon>
        <taxon>Fungi</taxon>
        <taxon>Fungi incertae sedis</taxon>
        <taxon>Microsporidia</taxon>
        <taxon>Astathelohaniidae</taxon>
        <taxon>Astathelohania</taxon>
    </lineage>
</organism>
<gene>
    <name evidence="1" type="ORF">TCON_2223</name>
</gene>
<accession>A0ABQ7HWK9</accession>
<comment type="caution">
    <text evidence="1">The sequence shown here is derived from an EMBL/GenBank/DDBJ whole genome shotgun (WGS) entry which is preliminary data.</text>
</comment>
<dbReference type="Proteomes" id="UP001516464">
    <property type="component" value="Unassembled WGS sequence"/>
</dbReference>
<sequence>MERFTQSRASEHKTKNSFKAEYTVDGIEPVKATSNQKSDEPPKFASRITILKTILLSVNSTIESWPRNVFEAVQKRFGRMPRGGWKNARDSFCEMFYCEIGEEVFKRGAHLIKRESLIDNSSPTGMRRRVNVQEQQFSSLLVSSVYMKLKIKFLNKIKSNPTITEFQSTRKIPEVKVNRNILLVLNHIAEEHILTNPPRTMCDIAKIL</sequence>
<keyword evidence="2" id="KW-1185">Reference proteome</keyword>